<reference evidence="2" key="2">
    <citation type="journal article" date="2023" name="IMA Fungus">
        <title>Comparative genomic study of the Penicillium genus elucidates a diverse pangenome and 15 lateral gene transfer events.</title>
        <authorList>
            <person name="Petersen C."/>
            <person name="Sorensen T."/>
            <person name="Nielsen M.R."/>
            <person name="Sondergaard T.E."/>
            <person name="Sorensen J.L."/>
            <person name="Fitzpatrick D.A."/>
            <person name="Frisvad J.C."/>
            <person name="Nielsen K.L."/>
        </authorList>
    </citation>
    <scope>NUCLEOTIDE SEQUENCE</scope>
    <source>
        <strain evidence="2">IBT 17660</strain>
    </source>
</reference>
<dbReference type="EMBL" id="JAPWDO010000006">
    <property type="protein sequence ID" value="KAJ5466463.1"/>
    <property type="molecule type" value="Genomic_DNA"/>
</dbReference>
<name>A0A9W9WK14_9EURO</name>
<evidence type="ECO:0000313" key="2">
    <source>
        <dbReference type="EMBL" id="KAJ5466463.1"/>
    </source>
</evidence>
<dbReference type="Proteomes" id="UP001147760">
    <property type="component" value="Unassembled WGS sequence"/>
</dbReference>
<organism evidence="2 3">
    <name type="scientific">Penicillium desertorum</name>
    <dbReference type="NCBI Taxonomy" id="1303715"/>
    <lineage>
        <taxon>Eukaryota</taxon>
        <taxon>Fungi</taxon>
        <taxon>Dikarya</taxon>
        <taxon>Ascomycota</taxon>
        <taxon>Pezizomycotina</taxon>
        <taxon>Eurotiomycetes</taxon>
        <taxon>Eurotiomycetidae</taxon>
        <taxon>Eurotiales</taxon>
        <taxon>Aspergillaceae</taxon>
        <taxon>Penicillium</taxon>
    </lineage>
</organism>
<protein>
    <submittedName>
        <fullName evidence="2">Uncharacterized protein</fullName>
    </submittedName>
</protein>
<feature type="region of interest" description="Disordered" evidence="1">
    <location>
        <begin position="163"/>
        <end position="223"/>
    </location>
</feature>
<evidence type="ECO:0000256" key="1">
    <source>
        <dbReference type="SAM" id="MobiDB-lite"/>
    </source>
</evidence>
<evidence type="ECO:0000313" key="3">
    <source>
        <dbReference type="Proteomes" id="UP001147760"/>
    </source>
</evidence>
<comment type="caution">
    <text evidence="2">The sequence shown here is derived from an EMBL/GenBank/DDBJ whole genome shotgun (WGS) entry which is preliminary data.</text>
</comment>
<proteinExistence type="predicted"/>
<feature type="compositionally biased region" description="Basic and acidic residues" evidence="1">
    <location>
        <begin position="198"/>
        <end position="223"/>
    </location>
</feature>
<feature type="compositionally biased region" description="Low complexity" evidence="1">
    <location>
        <begin position="182"/>
        <end position="194"/>
    </location>
</feature>
<reference evidence="2" key="1">
    <citation type="submission" date="2022-12" db="EMBL/GenBank/DDBJ databases">
        <authorList>
            <person name="Petersen C."/>
        </authorList>
    </citation>
    <scope>NUCLEOTIDE SEQUENCE</scope>
    <source>
        <strain evidence="2">IBT 17660</strain>
    </source>
</reference>
<sequence length="223" mass="25468">MAKRWHRTIDTHLWDHTPHHQKYDQGEKFYWQAGKVGYEDSNVLFTTLHDEYNSFKCALSDAEAWHFDVAAVARTANDNDEFLALLKERQEQRIDEIQKGWRKTKLRLMSDPACFDMPPPRAVLFKNFGRVSRNFSYDSLVTFFGSYGTGDKSSAQPQLSSDFVAVPSQPPQPERQPEGNMAASSSGPKSSSRAPKSKPRDTSGRDGVRRSARLRERAEKARQ</sequence>
<gene>
    <name evidence="2" type="ORF">N7530_010250</name>
</gene>
<dbReference type="OrthoDB" id="4366798at2759"/>
<dbReference type="AlphaFoldDB" id="A0A9W9WK14"/>
<accession>A0A9W9WK14</accession>
<keyword evidence="3" id="KW-1185">Reference proteome</keyword>